<feature type="compositionally biased region" description="Basic residues" evidence="1">
    <location>
        <begin position="258"/>
        <end position="267"/>
    </location>
</feature>
<keyword evidence="3" id="KW-1185">Reference proteome</keyword>
<dbReference type="EMBL" id="ML976659">
    <property type="protein sequence ID" value="KAF1978838.1"/>
    <property type="molecule type" value="Genomic_DNA"/>
</dbReference>
<gene>
    <name evidence="2" type="ORF">BU23DRAFT_563725</name>
</gene>
<feature type="compositionally biased region" description="Basic and acidic residues" evidence="1">
    <location>
        <begin position="326"/>
        <end position="343"/>
    </location>
</feature>
<protein>
    <recommendedName>
        <fullName evidence="4">DDE-1 domain-containing protein</fullName>
    </recommendedName>
</protein>
<evidence type="ECO:0000313" key="3">
    <source>
        <dbReference type="Proteomes" id="UP000800036"/>
    </source>
</evidence>
<organism evidence="2 3">
    <name type="scientific">Bimuria novae-zelandiae CBS 107.79</name>
    <dbReference type="NCBI Taxonomy" id="1447943"/>
    <lineage>
        <taxon>Eukaryota</taxon>
        <taxon>Fungi</taxon>
        <taxon>Dikarya</taxon>
        <taxon>Ascomycota</taxon>
        <taxon>Pezizomycotina</taxon>
        <taxon>Dothideomycetes</taxon>
        <taxon>Pleosporomycetidae</taxon>
        <taxon>Pleosporales</taxon>
        <taxon>Massarineae</taxon>
        <taxon>Didymosphaeriaceae</taxon>
        <taxon>Bimuria</taxon>
    </lineage>
</organism>
<feature type="compositionally biased region" description="Basic and acidic residues" evidence="1">
    <location>
        <begin position="291"/>
        <end position="318"/>
    </location>
</feature>
<dbReference type="AlphaFoldDB" id="A0A6A5VQ01"/>
<evidence type="ECO:0000313" key="2">
    <source>
        <dbReference type="EMBL" id="KAF1978838.1"/>
    </source>
</evidence>
<dbReference type="Proteomes" id="UP000800036">
    <property type="component" value="Unassembled WGS sequence"/>
</dbReference>
<reference evidence="2" key="1">
    <citation type="journal article" date="2020" name="Stud. Mycol.">
        <title>101 Dothideomycetes genomes: a test case for predicting lifestyles and emergence of pathogens.</title>
        <authorList>
            <person name="Haridas S."/>
            <person name="Albert R."/>
            <person name="Binder M."/>
            <person name="Bloem J."/>
            <person name="Labutti K."/>
            <person name="Salamov A."/>
            <person name="Andreopoulos B."/>
            <person name="Baker S."/>
            <person name="Barry K."/>
            <person name="Bills G."/>
            <person name="Bluhm B."/>
            <person name="Cannon C."/>
            <person name="Castanera R."/>
            <person name="Culley D."/>
            <person name="Daum C."/>
            <person name="Ezra D."/>
            <person name="Gonzalez J."/>
            <person name="Henrissat B."/>
            <person name="Kuo A."/>
            <person name="Liang C."/>
            <person name="Lipzen A."/>
            <person name="Lutzoni F."/>
            <person name="Magnuson J."/>
            <person name="Mondo S."/>
            <person name="Nolan M."/>
            <person name="Ohm R."/>
            <person name="Pangilinan J."/>
            <person name="Park H.-J."/>
            <person name="Ramirez L."/>
            <person name="Alfaro M."/>
            <person name="Sun H."/>
            <person name="Tritt A."/>
            <person name="Yoshinaga Y."/>
            <person name="Zwiers L.-H."/>
            <person name="Turgeon B."/>
            <person name="Goodwin S."/>
            <person name="Spatafora J."/>
            <person name="Crous P."/>
            <person name="Grigoriev I."/>
        </authorList>
    </citation>
    <scope>NUCLEOTIDE SEQUENCE</scope>
    <source>
        <strain evidence="2">CBS 107.79</strain>
    </source>
</reference>
<feature type="region of interest" description="Disordered" evidence="1">
    <location>
        <begin position="258"/>
        <end position="343"/>
    </location>
</feature>
<evidence type="ECO:0008006" key="4">
    <source>
        <dbReference type="Google" id="ProtNLM"/>
    </source>
</evidence>
<sequence>MSWVDRFTHQNKESLISRWTAGIDRDRHAADSPYKYELFFGLIRDKIAQYLIEARDTFNMDEKGFMIGMLSRCKRVFNRPLWESRTVRQAIQDGSRDWVSLIACICADGSCVDPALIYPSTVGNLQDTWLEDFDPSHHQAFFSASESGWSNNQIGLAWLQQDPASYLSTSLNAYAAASRSRILDRFDQSTPADRGTPDSDNSGLSASNWRKIDRRLRALVDIRVNTEAQKLSSAIHHISIQNQLLRTENKGLREALVTKKRRSKKGRPLPLDRSNSPHGEAQFWSPHNVQRARDLQQQKDAEEAENQRQKADRAEARKANQQLKARLAEERRATRTANREKRA</sequence>
<accession>A0A6A5VQ01</accession>
<evidence type="ECO:0000256" key="1">
    <source>
        <dbReference type="SAM" id="MobiDB-lite"/>
    </source>
</evidence>
<proteinExistence type="predicted"/>
<dbReference type="OrthoDB" id="3695345at2759"/>
<name>A0A6A5VQ01_9PLEO</name>
<feature type="region of interest" description="Disordered" evidence="1">
    <location>
        <begin position="186"/>
        <end position="206"/>
    </location>
</feature>